<accession>A0AB39KVQ4</accession>
<evidence type="ECO:0000313" key="3">
    <source>
        <dbReference type="EMBL" id="XDO98087.1"/>
    </source>
</evidence>
<feature type="transmembrane region" description="Helical" evidence="2">
    <location>
        <begin position="38"/>
        <end position="62"/>
    </location>
</feature>
<protein>
    <submittedName>
        <fullName evidence="3">Uncharacterized protein</fullName>
    </submittedName>
</protein>
<dbReference type="RefSeq" id="WP_369061728.1">
    <property type="nucleotide sequence ID" value="NZ_CP158375.1"/>
</dbReference>
<dbReference type="AlphaFoldDB" id="A0AB39KVQ4"/>
<feature type="region of interest" description="Disordered" evidence="1">
    <location>
        <begin position="1"/>
        <end position="30"/>
    </location>
</feature>
<sequence length="65" mass="7159">MSSQPGSSTEATATPPASISARRRQRLRREGKWTKRQTFLFIIASIAILWGALIGAGFAVWLSVR</sequence>
<dbReference type="EMBL" id="CP158375">
    <property type="protein sequence ID" value="XDO98087.1"/>
    <property type="molecule type" value="Genomic_DNA"/>
</dbReference>
<proteinExistence type="predicted"/>
<reference evidence="3" key="1">
    <citation type="submission" date="2024-06" db="EMBL/GenBank/DDBJ databases">
        <title>Caulobacter inopinatus, sp. nov.</title>
        <authorList>
            <person name="Donachie S.P."/>
        </authorList>
    </citation>
    <scope>NUCLEOTIDE SEQUENCE</scope>
    <source>
        <strain evidence="3">73W</strain>
    </source>
</reference>
<name>A0AB39KVQ4_9CAUL</name>
<feature type="compositionally biased region" description="Polar residues" evidence="1">
    <location>
        <begin position="1"/>
        <end position="17"/>
    </location>
</feature>
<gene>
    <name evidence="3" type="ORF">ABOZ73_06635</name>
</gene>
<evidence type="ECO:0000256" key="2">
    <source>
        <dbReference type="SAM" id="Phobius"/>
    </source>
</evidence>
<evidence type="ECO:0000256" key="1">
    <source>
        <dbReference type="SAM" id="MobiDB-lite"/>
    </source>
</evidence>
<organism evidence="3">
    <name type="scientific">Caulobacter sp. 73W</name>
    <dbReference type="NCBI Taxonomy" id="3161137"/>
    <lineage>
        <taxon>Bacteria</taxon>
        <taxon>Pseudomonadati</taxon>
        <taxon>Pseudomonadota</taxon>
        <taxon>Alphaproteobacteria</taxon>
        <taxon>Caulobacterales</taxon>
        <taxon>Caulobacteraceae</taxon>
        <taxon>Caulobacter</taxon>
    </lineage>
</organism>
<keyword evidence="2" id="KW-0472">Membrane</keyword>
<keyword evidence="2" id="KW-1133">Transmembrane helix</keyword>
<keyword evidence="2" id="KW-0812">Transmembrane</keyword>